<organism evidence="2 3">
    <name type="scientific">Streptomyces swartbergensis</name>
    <dbReference type="NCBI Taxonomy" id="487165"/>
    <lineage>
        <taxon>Bacteria</taxon>
        <taxon>Bacillati</taxon>
        <taxon>Actinomycetota</taxon>
        <taxon>Actinomycetes</taxon>
        <taxon>Kitasatosporales</taxon>
        <taxon>Streptomycetaceae</taxon>
        <taxon>Streptomyces</taxon>
    </lineage>
</organism>
<reference evidence="2 3" key="1">
    <citation type="submission" date="2017-05" db="EMBL/GenBank/DDBJ databases">
        <title>Biotechnological potential of actinobacteria isolated from South African environments.</title>
        <authorList>
            <person name="Le Roes-Hill M."/>
            <person name="Prins A."/>
            <person name="Durrell K.A."/>
        </authorList>
    </citation>
    <scope>NUCLEOTIDE SEQUENCE [LARGE SCALE GENOMIC DNA]</scope>
    <source>
        <strain evidence="2 3">HMC13</strain>
    </source>
</reference>
<protein>
    <submittedName>
        <fullName evidence="2">Uncharacterized protein</fullName>
    </submittedName>
</protein>
<comment type="caution">
    <text evidence="2">The sequence shown here is derived from an EMBL/GenBank/DDBJ whole genome shotgun (WGS) entry which is preliminary data.</text>
</comment>
<gene>
    <name evidence="2" type="ORF">CA983_06465</name>
</gene>
<dbReference type="EMBL" id="NGFN01000023">
    <property type="protein sequence ID" value="OUD04043.1"/>
    <property type="molecule type" value="Genomic_DNA"/>
</dbReference>
<evidence type="ECO:0000256" key="1">
    <source>
        <dbReference type="SAM" id="MobiDB-lite"/>
    </source>
</evidence>
<name>A0A243S8L8_9ACTN</name>
<accession>A0A243S8L8</accession>
<sequence>MADEETRSCGQPDPALPDLRPTATPLRPRCQHRPRQELPGDEHRLQPDGRERVRCCRSGLSEADRQDVRLLLPVPPWLQGRSGRPEGYCHRVMLDAVRYYCTCSASSRSRADDLFPDLLLPGLPVERATDGISHLRKRRERTNHAQLSPPTTGVHAHPAHKRSRSEIGWLPRPDT</sequence>
<proteinExistence type="predicted"/>
<evidence type="ECO:0000313" key="2">
    <source>
        <dbReference type="EMBL" id="OUD04043.1"/>
    </source>
</evidence>
<dbReference type="Proteomes" id="UP000195105">
    <property type="component" value="Unassembled WGS sequence"/>
</dbReference>
<feature type="compositionally biased region" description="Basic and acidic residues" evidence="1">
    <location>
        <begin position="34"/>
        <end position="49"/>
    </location>
</feature>
<keyword evidence="3" id="KW-1185">Reference proteome</keyword>
<feature type="region of interest" description="Disordered" evidence="1">
    <location>
        <begin position="140"/>
        <end position="175"/>
    </location>
</feature>
<feature type="region of interest" description="Disordered" evidence="1">
    <location>
        <begin position="1"/>
        <end position="49"/>
    </location>
</feature>
<dbReference type="AlphaFoldDB" id="A0A243S8L8"/>
<evidence type="ECO:0000313" key="3">
    <source>
        <dbReference type="Proteomes" id="UP000195105"/>
    </source>
</evidence>